<keyword evidence="4" id="KW-1185">Reference proteome</keyword>
<sequence>MTEPREPGRTGYEARFTGFPLGPRGISPAWEDLGPEARAIWAGVEAAVLRTFLEPTKALVEARAAERRAVAAEAVNEALEAGRRATSAINRLEALAMGEGA</sequence>
<dbReference type="Proteomes" id="UP001156856">
    <property type="component" value="Unassembled WGS sequence"/>
</dbReference>
<dbReference type="RefSeq" id="WP_147025283.1">
    <property type="nucleotide sequence ID" value="NZ_BJZU01000027.1"/>
</dbReference>
<dbReference type="EMBL" id="BJZU01000027">
    <property type="protein sequence ID" value="GEP03578.1"/>
    <property type="molecule type" value="Genomic_DNA"/>
</dbReference>
<protein>
    <submittedName>
        <fullName evidence="1">Uncharacterized protein</fullName>
    </submittedName>
</protein>
<dbReference type="Proteomes" id="UP000321960">
    <property type="component" value="Unassembled WGS sequence"/>
</dbReference>
<proteinExistence type="predicted"/>
<comment type="caution">
    <text evidence="1">The sequence shown here is derived from an EMBL/GenBank/DDBJ whole genome shotgun (WGS) entry which is preliminary data.</text>
</comment>
<reference evidence="2" key="4">
    <citation type="submission" date="2023-01" db="EMBL/GenBank/DDBJ databases">
        <title>Draft genome sequence of Methylobacterium oxalidis strain NBRC 107715.</title>
        <authorList>
            <person name="Sun Q."/>
            <person name="Mori K."/>
        </authorList>
    </citation>
    <scope>NUCLEOTIDE SEQUENCE</scope>
    <source>
        <strain evidence="2">NBRC 107715</strain>
    </source>
</reference>
<dbReference type="AlphaFoldDB" id="A0A512J0S6"/>
<reference evidence="2" key="1">
    <citation type="journal article" date="2014" name="Int. J. Syst. Evol. Microbiol.">
        <title>Complete genome of a new Firmicutes species belonging to the dominant human colonic microbiota ('Ruminococcus bicirculans') reveals two chromosomes and a selective capacity to utilize plant glucans.</title>
        <authorList>
            <consortium name="NISC Comparative Sequencing Program"/>
            <person name="Wegmann U."/>
            <person name="Louis P."/>
            <person name="Goesmann A."/>
            <person name="Henrissat B."/>
            <person name="Duncan S.H."/>
            <person name="Flint H.J."/>
        </authorList>
    </citation>
    <scope>NUCLEOTIDE SEQUENCE</scope>
    <source>
        <strain evidence="2">NBRC 107715</strain>
    </source>
</reference>
<organism evidence="1 3">
    <name type="scientific">Methylobacterium oxalidis</name>
    <dbReference type="NCBI Taxonomy" id="944322"/>
    <lineage>
        <taxon>Bacteria</taxon>
        <taxon>Pseudomonadati</taxon>
        <taxon>Pseudomonadota</taxon>
        <taxon>Alphaproteobacteria</taxon>
        <taxon>Hyphomicrobiales</taxon>
        <taxon>Methylobacteriaceae</taxon>
        <taxon>Methylobacterium</taxon>
    </lineage>
</organism>
<evidence type="ECO:0000313" key="3">
    <source>
        <dbReference type="Proteomes" id="UP000321960"/>
    </source>
</evidence>
<dbReference type="OrthoDB" id="8006203at2"/>
<accession>A0A512J0S6</accession>
<evidence type="ECO:0000313" key="2">
    <source>
        <dbReference type="EMBL" id="GLS64905.1"/>
    </source>
</evidence>
<name>A0A512J0S6_9HYPH</name>
<dbReference type="EMBL" id="BSPK01000058">
    <property type="protein sequence ID" value="GLS64905.1"/>
    <property type="molecule type" value="Genomic_DNA"/>
</dbReference>
<reference evidence="4" key="2">
    <citation type="journal article" date="2019" name="Int. J. Syst. Evol. Microbiol.">
        <title>The Global Catalogue of Microorganisms (GCM) 10K type strain sequencing project: providing services to taxonomists for standard genome sequencing and annotation.</title>
        <authorList>
            <consortium name="The Broad Institute Genomics Platform"/>
            <consortium name="The Broad Institute Genome Sequencing Center for Infectious Disease"/>
            <person name="Wu L."/>
            <person name="Ma J."/>
        </authorList>
    </citation>
    <scope>NUCLEOTIDE SEQUENCE [LARGE SCALE GENOMIC DNA]</scope>
    <source>
        <strain evidence="4">NBRC 107715</strain>
    </source>
</reference>
<evidence type="ECO:0000313" key="4">
    <source>
        <dbReference type="Proteomes" id="UP001156856"/>
    </source>
</evidence>
<evidence type="ECO:0000313" key="1">
    <source>
        <dbReference type="EMBL" id="GEP03578.1"/>
    </source>
</evidence>
<reference evidence="1 3" key="3">
    <citation type="submission" date="2019-07" db="EMBL/GenBank/DDBJ databases">
        <title>Whole genome shotgun sequence of Methylobacterium oxalidis NBRC 107715.</title>
        <authorList>
            <person name="Hosoyama A."/>
            <person name="Uohara A."/>
            <person name="Ohji S."/>
            <person name="Ichikawa N."/>
        </authorList>
    </citation>
    <scope>NUCLEOTIDE SEQUENCE [LARGE SCALE GENOMIC DNA]</scope>
    <source>
        <strain evidence="1 3">NBRC 107715</strain>
    </source>
</reference>
<gene>
    <name evidence="2" type="ORF">GCM10007888_32860</name>
    <name evidence="1" type="ORF">MOX02_16160</name>
</gene>